<dbReference type="AlphaFoldDB" id="A0A9N9B5U2"/>
<name>A0A9N9B5U2_9GLOM</name>
<evidence type="ECO:0000313" key="1">
    <source>
        <dbReference type="EMBL" id="CAG8552210.1"/>
    </source>
</evidence>
<organism evidence="1 2">
    <name type="scientific">Ambispora leptoticha</name>
    <dbReference type="NCBI Taxonomy" id="144679"/>
    <lineage>
        <taxon>Eukaryota</taxon>
        <taxon>Fungi</taxon>
        <taxon>Fungi incertae sedis</taxon>
        <taxon>Mucoromycota</taxon>
        <taxon>Glomeromycotina</taxon>
        <taxon>Glomeromycetes</taxon>
        <taxon>Archaeosporales</taxon>
        <taxon>Ambisporaceae</taxon>
        <taxon>Ambispora</taxon>
    </lineage>
</organism>
<protein>
    <submittedName>
        <fullName evidence="1">1854_t:CDS:1</fullName>
    </submittedName>
</protein>
<gene>
    <name evidence="1" type="ORF">ALEPTO_LOCUS5931</name>
</gene>
<sequence length="171" mass="20897">MWKLSMDLITAFEIQNPKDHYLFSTAQELTEQGYQRLFNLYNNGIQRTRAILRQDVYGLEDRITIGRRKREIIRYKNSDLNIKKKRKSEDTKSKDKIQTEYQPKRQKITETLSKTLKKIRRQTTTKEKEILNQFLLYSQLNDQIINDIQEKIPTWDKKRLRNYYYNNRNKK</sequence>
<accession>A0A9N9B5U2</accession>
<comment type="caution">
    <text evidence="1">The sequence shown here is derived from an EMBL/GenBank/DDBJ whole genome shotgun (WGS) entry which is preliminary data.</text>
</comment>
<evidence type="ECO:0000313" key="2">
    <source>
        <dbReference type="Proteomes" id="UP000789508"/>
    </source>
</evidence>
<reference evidence="1" key="1">
    <citation type="submission" date="2021-06" db="EMBL/GenBank/DDBJ databases">
        <authorList>
            <person name="Kallberg Y."/>
            <person name="Tangrot J."/>
            <person name="Rosling A."/>
        </authorList>
    </citation>
    <scope>NUCLEOTIDE SEQUENCE</scope>
    <source>
        <strain evidence="1">FL130A</strain>
    </source>
</reference>
<keyword evidence="2" id="KW-1185">Reference proteome</keyword>
<dbReference type="OrthoDB" id="2447620at2759"/>
<proteinExistence type="predicted"/>
<dbReference type="Proteomes" id="UP000789508">
    <property type="component" value="Unassembled WGS sequence"/>
</dbReference>
<dbReference type="EMBL" id="CAJVPS010001849">
    <property type="protein sequence ID" value="CAG8552210.1"/>
    <property type="molecule type" value="Genomic_DNA"/>
</dbReference>